<dbReference type="InterPro" id="IPR035070">
    <property type="entry name" value="Streptogrisin_prodomain"/>
</dbReference>
<dbReference type="InterPro" id="IPR001254">
    <property type="entry name" value="Trypsin_dom"/>
</dbReference>
<reference evidence="11 12" key="1">
    <citation type="submission" date="2022-06" db="EMBL/GenBank/DDBJ databases">
        <title>New Species of the Genus Actinoplanes, ActinopZanes ferrugineus.</title>
        <authorList>
            <person name="Ding P."/>
        </authorList>
    </citation>
    <scope>NUCLEOTIDE SEQUENCE [LARGE SCALE GENOMIC DNA]</scope>
    <source>
        <strain evidence="11 12">TRM88003</strain>
    </source>
</reference>
<keyword evidence="3 8" id="KW-0732">Signal</keyword>
<dbReference type="CDD" id="cd21112">
    <property type="entry name" value="alphaLP-like"/>
    <property type="match status" value="1"/>
</dbReference>
<evidence type="ECO:0000256" key="2">
    <source>
        <dbReference type="ARBA" id="ARBA00022670"/>
    </source>
</evidence>
<evidence type="ECO:0000259" key="9">
    <source>
        <dbReference type="Pfam" id="PF00089"/>
    </source>
</evidence>
<evidence type="ECO:0000256" key="8">
    <source>
        <dbReference type="SAM" id="SignalP"/>
    </source>
</evidence>
<keyword evidence="12" id="KW-1185">Reference proteome</keyword>
<evidence type="ECO:0000256" key="1">
    <source>
        <dbReference type="ARBA" id="ARBA00007664"/>
    </source>
</evidence>
<accession>A0ABT1DJH7</accession>
<dbReference type="Gene3D" id="2.60.120.380">
    <property type="match status" value="1"/>
</dbReference>
<evidence type="ECO:0000256" key="7">
    <source>
        <dbReference type="ARBA" id="ARBA00023157"/>
    </source>
</evidence>
<dbReference type="InterPro" id="IPR009003">
    <property type="entry name" value="Peptidase_S1_PA"/>
</dbReference>
<dbReference type="RefSeq" id="WP_253237105.1">
    <property type="nucleotide sequence ID" value="NZ_JAMYJR010000009.1"/>
</dbReference>
<feature type="chain" id="PRO_5045446119" evidence="8">
    <location>
        <begin position="29"/>
        <end position="509"/>
    </location>
</feature>
<evidence type="ECO:0000256" key="6">
    <source>
        <dbReference type="ARBA" id="ARBA00023145"/>
    </source>
</evidence>
<dbReference type="Proteomes" id="UP001523369">
    <property type="component" value="Unassembled WGS sequence"/>
</dbReference>
<dbReference type="PRINTS" id="PR00861">
    <property type="entry name" value="ALYTICPTASE"/>
</dbReference>
<feature type="domain" description="Peptidase S1" evidence="9">
    <location>
        <begin position="202"/>
        <end position="378"/>
    </location>
</feature>
<evidence type="ECO:0000256" key="4">
    <source>
        <dbReference type="ARBA" id="ARBA00022801"/>
    </source>
</evidence>
<gene>
    <name evidence="11" type="ORF">M1L60_10345</name>
</gene>
<comment type="caution">
    <text evidence="11">The sequence shown here is derived from an EMBL/GenBank/DDBJ whole genome shotgun (WGS) entry which is preliminary data.</text>
</comment>
<evidence type="ECO:0000256" key="3">
    <source>
        <dbReference type="ARBA" id="ARBA00022729"/>
    </source>
</evidence>
<dbReference type="InterPro" id="IPR001316">
    <property type="entry name" value="Pept_S1A_streptogrisin"/>
</dbReference>
<name>A0ABT1DJH7_9ACTN</name>
<feature type="signal peptide" evidence="8">
    <location>
        <begin position="1"/>
        <end position="28"/>
    </location>
</feature>
<evidence type="ECO:0000259" key="10">
    <source>
        <dbReference type="Pfam" id="PF02983"/>
    </source>
</evidence>
<dbReference type="Pfam" id="PF00089">
    <property type="entry name" value="Trypsin"/>
    <property type="match status" value="1"/>
</dbReference>
<protein>
    <submittedName>
        <fullName evidence="11">S1 family peptidase</fullName>
    </submittedName>
</protein>
<keyword evidence="7" id="KW-1015">Disulfide bond</keyword>
<proteinExistence type="inferred from homology"/>
<dbReference type="InterPro" id="IPR004236">
    <property type="entry name" value="Pept_S1_alpha_lytic"/>
</dbReference>
<keyword evidence="6" id="KW-0865">Zymogen</keyword>
<dbReference type="SUPFAM" id="SSF50494">
    <property type="entry name" value="Trypsin-like serine proteases"/>
    <property type="match status" value="1"/>
</dbReference>
<feature type="domain" description="Peptidase S1A alpha-lytic prodomain" evidence="10">
    <location>
        <begin position="125"/>
        <end position="180"/>
    </location>
</feature>
<evidence type="ECO:0000313" key="11">
    <source>
        <dbReference type="EMBL" id="MCO8270992.1"/>
    </source>
</evidence>
<keyword evidence="2" id="KW-0645">Protease</keyword>
<dbReference type="Gene3D" id="2.40.10.10">
    <property type="entry name" value="Trypsin-like serine proteases"/>
    <property type="match status" value="2"/>
</dbReference>
<sequence length="509" mass="51387">MQRRRIAVAAAVVVAAGAAVAFTLPSMAGTTPSSTTAQPKAGGYAPQILAAMARDLGLDGDQATARLQRAKWASGVSAKLSAQTGADFGGAWLATDGRTLKIAVTDAKAQAAVKAAGAEPVLVERSAQWLATAKEKVDSVRSEASGITGWYVDVKTNKLVVVAKPGEVKAAKKLARTAGVASDAVTVVTSEATPKPLFDVRGADPYFIAVDGGTARCSIGFSVEGGFVTAGHCGGVGATTTGFNQQAQGTVRASTFPGSADMGFVEVNGDWDPRAVVNDFEGNELPVAGNAEAPVGAAVCRSGSTTGTFCGTILAKNQTVVYPEGAVTGLTRTDVCAEGGDSGGPWLSGDQAQGLTSGGSGDCTVGGETFFQPVNEILAAEDLTLVTSGGGAAQPPAEEAPPAESAGACADQAVQREGTLPRARTAQAQPDGAAFRANAGVQTACLTADEGADFDLFLQRLTRNGFRTVASDTGAGDKELTFNGRSGTYRYVVVATSGNGAYNLGFSTP</sequence>
<keyword evidence="4" id="KW-0378">Hydrolase</keyword>
<organism evidence="11 12">
    <name type="scientific">Paractinoplanes aksuensis</name>
    <dbReference type="NCBI Taxonomy" id="2939490"/>
    <lineage>
        <taxon>Bacteria</taxon>
        <taxon>Bacillati</taxon>
        <taxon>Actinomycetota</taxon>
        <taxon>Actinomycetes</taxon>
        <taxon>Micromonosporales</taxon>
        <taxon>Micromonosporaceae</taxon>
        <taxon>Paractinoplanes</taxon>
    </lineage>
</organism>
<dbReference type="Pfam" id="PF02983">
    <property type="entry name" value="Pro_Al_protease"/>
    <property type="match status" value="1"/>
</dbReference>
<comment type="similarity">
    <text evidence="1">Belongs to the peptidase S1 family.</text>
</comment>
<dbReference type="EMBL" id="JAMYJR010000009">
    <property type="protein sequence ID" value="MCO8270992.1"/>
    <property type="molecule type" value="Genomic_DNA"/>
</dbReference>
<dbReference type="InterPro" id="IPR043504">
    <property type="entry name" value="Peptidase_S1_PA_chymotrypsin"/>
</dbReference>
<evidence type="ECO:0000313" key="12">
    <source>
        <dbReference type="Proteomes" id="UP001523369"/>
    </source>
</evidence>
<dbReference type="Gene3D" id="3.30.300.50">
    <property type="match status" value="2"/>
</dbReference>
<evidence type="ECO:0000256" key="5">
    <source>
        <dbReference type="ARBA" id="ARBA00022825"/>
    </source>
</evidence>
<keyword evidence="5" id="KW-0720">Serine protease</keyword>